<dbReference type="EMBL" id="JFKA01000018">
    <property type="protein sequence ID" value="OSQ35493.1"/>
    <property type="molecule type" value="Genomic_DNA"/>
</dbReference>
<sequence>MSDTPKIYLVKTEETGIDPGRGSNANASANVNANAHLSEADYLKLASESVTRAGENGPLSVDPDVAEDMGAFWETGLSDQDALDSHFDGLDPTTEENSAGDSDPGGNDALDGGRGK</sequence>
<evidence type="ECO:0000313" key="3">
    <source>
        <dbReference type="Proteomes" id="UP000193391"/>
    </source>
</evidence>
<dbReference type="RefSeq" id="WP_211275981.1">
    <property type="nucleotide sequence ID" value="NZ_JFKA01000018.1"/>
</dbReference>
<evidence type="ECO:0000256" key="1">
    <source>
        <dbReference type="SAM" id="MobiDB-lite"/>
    </source>
</evidence>
<dbReference type="AlphaFoldDB" id="A0A1Y2KUZ3"/>
<dbReference type="Proteomes" id="UP000193391">
    <property type="component" value="Unassembled WGS sequence"/>
</dbReference>
<evidence type="ECO:0000313" key="2">
    <source>
        <dbReference type="EMBL" id="OSQ35493.1"/>
    </source>
</evidence>
<dbReference type="STRING" id="1293891.TMES_20980"/>
<gene>
    <name evidence="2" type="ORF">TMES_20980</name>
</gene>
<reference evidence="2 3" key="1">
    <citation type="submission" date="2014-03" db="EMBL/GenBank/DDBJ databases">
        <title>The draft genome sequence of Thalassospira mesophila JCM 18969.</title>
        <authorList>
            <person name="Lai Q."/>
            <person name="Shao Z."/>
        </authorList>
    </citation>
    <scope>NUCLEOTIDE SEQUENCE [LARGE SCALE GENOMIC DNA]</scope>
    <source>
        <strain evidence="2 3">JCM 18969</strain>
    </source>
</reference>
<organism evidence="2 3">
    <name type="scientific">Thalassospira mesophila</name>
    <dbReference type="NCBI Taxonomy" id="1293891"/>
    <lineage>
        <taxon>Bacteria</taxon>
        <taxon>Pseudomonadati</taxon>
        <taxon>Pseudomonadota</taxon>
        <taxon>Alphaproteobacteria</taxon>
        <taxon>Rhodospirillales</taxon>
        <taxon>Thalassospiraceae</taxon>
        <taxon>Thalassospira</taxon>
    </lineage>
</organism>
<accession>A0A1Y2KUZ3</accession>
<comment type="caution">
    <text evidence="2">The sequence shown here is derived from an EMBL/GenBank/DDBJ whole genome shotgun (WGS) entry which is preliminary data.</text>
</comment>
<feature type="region of interest" description="Disordered" evidence="1">
    <location>
        <begin position="1"/>
        <end position="28"/>
    </location>
</feature>
<keyword evidence="3" id="KW-1185">Reference proteome</keyword>
<proteinExistence type="predicted"/>
<feature type="region of interest" description="Disordered" evidence="1">
    <location>
        <begin position="75"/>
        <end position="116"/>
    </location>
</feature>
<protein>
    <submittedName>
        <fullName evidence="2">Uncharacterized protein</fullName>
    </submittedName>
</protein>
<name>A0A1Y2KUZ3_9PROT</name>